<proteinExistence type="predicted"/>
<keyword evidence="3" id="KW-1185">Reference proteome</keyword>
<dbReference type="RefSeq" id="WP_012778450.1">
    <property type="nucleotide sequence ID" value="NC_020549.1"/>
</dbReference>
<name>A0ABM5NEW8_LIBAS</name>
<dbReference type="InterPro" id="IPR003425">
    <property type="entry name" value="CCB3/YggT"/>
</dbReference>
<dbReference type="Proteomes" id="UP000011820">
    <property type="component" value="Chromosome"/>
</dbReference>
<sequence>MNFLFKILLLLLELYANIVITRIVFSFLYTYDIINPLNFFVQTARQLLYSFTEPFLIPIRRFTPSLGVEWKRIDLSPIILLTVIYILQCFLKFLIL</sequence>
<evidence type="ECO:0000313" key="3">
    <source>
        <dbReference type="Proteomes" id="UP000011820"/>
    </source>
</evidence>
<evidence type="ECO:0008006" key="4">
    <source>
        <dbReference type="Google" id="ProtNLM"/>
    </source>
</evidence>
<dbReference type="Pfam" id="PF02325">
    <property type="entry name" value="CCB3_YggT"/>
    <property type="match status" value="1"/>
</dbReference>
<evidence type="ECO:0000256" key="1">
    <source>
        <dbReference type="SAM" id="Phobius"/>
    </source>
</evidence>
<gene>
    <name evidence="2" type="ORF">WSI_00490</name>
</gene>
<dbReference type="GeneID" id="93076470"/>
<protein>
    <recommendedName>
        <fullName evidence="4">YggT family protein</fullName>
    </recommendedName>
</protein>
<keyword evidence="1" id="KW-1133">Transmembrane helix</keyword>
<evidence type="ECO:0000313" key="2">
    <source>
        <dbReference type="EMBL" id="AGH16470.1"/>
    </source>
</evidence>
<keyword evidence="1" id="KW-0812">Transmembrane</keyword>
<feature type="transmembrane region" description="Helical" evidence="1">
    <location>
        <begin position="7"/>
        <end position="29"/>
    </location>
</feature>
<organism evidence="2 3">
    <name type="scientific">Candidatus Liberibacter asiaticus str. gxpsy</name>
    <dbReference type="NCBI Taxonomy" id="1174529"/>
    <lineage>
        <taxon>Bacteria</taxon>
        <taxon>Pseudomonadati</taxon>
        <taxon>Pseudomonadota</taxon>
        <taxon>Alphaproteobacteria</taxon>
        <taxon>Hyphomicrobiales</taxon>
        <taxon>Rhizobiaceae</taxon>
        <taxon>Liberibacter</taxon>
    </lineage>
</organism>
<accession>A0ABM5NEW8</accession>
<feature type="transmembrane region" description="Helical" evidence="1">
    <location>
        <begin position="75"/>
        <end position="95"/>
    </location>
</feature>
<keyword evidence="1" id="KW-0472">Membrane</keyword>
<dbReference type="EMBL" id="CP004005">
    <property type="protein sequence ID" value="AGH16470.1"/>
    <property type="molecule type" value="Genomic_DNA"/>
</dbReference>
<reference evidence="2 3" key="1">
    <citation type="journal article" date="2013" name="Genome Announc.">
        <title>Complete Genome Sequence of a Chinese Strain of 'Candidatus Liberibacter asiaticus'.</title>
        <authorList>
            <person name="Lin H."/>
            <person name="Han C.S."/>
            <person name="Liu B."/>
            <person name="Lou B."/>
            <person name="Bai X."/>
            <person name="Deng C."/>
            <person name="Civerolo E.L."/>
            <person name="Gupta G."/>
        </authorList>
    </citation>
    <scope>NUCLEOTIDE SEQUENCE [LARGE SCALE GENOMIC DNA]</scope>
    <source>
        <strain evidence="3">gxpsy</strain>
    </source>
</reference>